<sequence length="1197" mass="136459">MHPKDIIPSRKHSWALADAKSFCDIDFVSLQKTHELFLAPWGGADRGLTKQQFCEVVKKTVCSQMTDEEIELLYSKINAGSLKKICWSDFIDCVFQKIVERDNFDQLLQISSLFENYLKLVHTRHLDPIVAICFVPRLKNTSTIIDYTRGKYYMLGKEGVISMWTMGINLLGYHCIGDYYRTTTQVSYVDMKTLYPSSLVAIISTERNVTFWDVGSKGMERKYYIPLSNCPTCLEYWTDLNSRSRSLLFWGDTAGDVHCLEFNVNRKGSIFIKSETKEYLEKVHYRDLLRGKVSDVRLYKMANIMKGWVKQVLYLPAWGTFIACSECNNQPVCYSEFRGRKKRSYYSCRKGVTSIDVSRRLTILVTGCLDATVRLWNLFLMDSSIGILRGHLRSIVAVAVRDSTEHVISLDKGHTLNVYHILTHECVQRLSGLSTSLMGPNPASSYFYNVGCNEFLMAHTSIAKTVPKPSYAEQIAVQSHDFPLTGVVYSSEFRKIVSVCRGGIIKVWDIYTGTETFQFHHFSPRTPHKDVVYEPEHHKLEITALAMDQTEKRVVTGAADGTLNLWNFSSGLLLNHYSLPEAVSVTAIVMDKVKVYLRNWLAQEGVRPQHRGRGSNEHFQSLRHVHKEDILCMIFIPQNMLVTASYDGDIIVVARETGNTILRINACQSRYPIVKDIHGILTTPTDQVEQYSCEEEDESCADVFDVLTGRYVTREESDAQTQTFENSVDAMLFLHTRHPNDERTATLITACNEGWIRAWSLHTKGGLLGQFAATERVGEMVLAMTTDPENEFLITGDTLGYVKVWDLLLYCNREAESISDEELKERDDVFWKKFFYFRSTVLKDEAANGNYSPHKRPPPLTSQPKSTLKIPRLLNVFRADREAITCITYVASSELIITGSTGKMVRLWLLSGRYIGTCGDPWPDLIGPRRVNVALRSLPVDLRRCASARTFRVTNTGSRSRLWQTAISLIKENLRRFRQDPQKTPAVADKEYYSVEQAQRIEEERETHEASVELEAVKGQISDIFVSPTWQDPKKSNILGSTFRPYLHHRSGPKYSHVDMNKYLTQCPAYHMMAMHDLDDNVKGPTPRPGQLLDHRKVPGKNAKSTPSLKQSSRRTVNERWKISHSVALNKTNNAKLPPIRTAEDRVAPLMSDKVFTGLDTQNGPESLIHLPSADNSISHRKHRKLSSRRQTRCELL</sequence>
<dbReference type="PROSITE" id="PS00678">
    <property type="entry name" value="WD_REPEATS_1"/>
    <property type="match status" value="2"/>
</dbReference>
<dbReference type="InterPro" id="IPR001680">
    <property type="entry name" value="WD40_rpt"/>
</dbReference>
<dbReference type="PANTHER" id="PTHR44324:SF6">
    <property type="entry name" value="EF-HAND CALCIUM BINDING DOMAIN 8"/>
    <property type="match status" value="1"/>
</dbReference>
<dbReference type="OrthoDB" id="5980302at2759"/>
<keyword evidence="2 4" id="KW-0853">WD repeat</keyword>
<dbReference type="InterPro" id="IPR019775">
    <property type="entry name" value="WD40_repeat_CS"/>
</dbReference>
<dbReference type="Proteomes" id="UP000245119">
    <property type="component" value="Linkage Group LG1"/>
</dbReference>
<evidence type="ECO:0000256" key="1">
    <source>
        <dbReference type="ARBA" id="ARBA00014901"/>
    </source>
</evidence>
<dbReference type="SMART" id="SM00320">
    <property type="entry name" value="WD40"/>
    <property type="match status" value="8"/>
</dbReference>
<evidence type="ECO:0000256" key="2">
    <source>
        <dbReference type="ARBA" id="ARBA00022574"/>
    </source>
</evidence>
<dbReference type="Gene3D" id="2.130.10.10">
    <property type="entry name" value="YVTN repeat-like/Quinoprotein amine dehydrogenase"/>
    <property type="match status" value="2"/>
</dbReference>
<dbReference type="AlphaFoldDB" id="A0A2T7PYC3"/>
<comment type="caution">
    <text evidence="6">The sequence shown here is derived from an EMBL/GenBank/DDBJ whole genome shotgun (WGS) entry which is preliminary data.</text>
</comment>
<evidence type="ECO:0000313" key="7">
    <source>
        <dbReference type="Proteomes" id="UP000245119"/>
    </source>
</evidence>
<feature type="repeat" description="WD" evidence="4">
    <location>
        <begin position="477"/>
        <end position="518"/>
    </location>
</feature>
<feature type="region of interest" description="Disordered" evidence="5">
    <location>
        <begin position="1085"/>
        <end position="1117"/>
    </location>
</feature>
<protein>
    <recommendedName>
        <fullName evidence="1">WD repeat-containing protein on Y chromosome</fullName>
    </recommendedName>
</protein>
<dbReference type="InterPro" id="IPR015943">
    <property type="entry name" value="WD40/YVTN_repeat-like_dom_sf"/>
</dbReference>
<dbReference type="InterPro" id="IPR036322">
    <property type="entry name" value="WD40_repeat_dom_sf"/>
</dbReference>
<dbReference type="EMBL" id="PZQS01000001">
    <property type="protein sequence ID" value="PVD38400.1"/>
    <property type="molecule type" value="Genomic_DNA"/>
</dbReference>
<gene>
    <name evidence="6" type="ORF">C0Q70_01015</name>
</gene>
<dbReference type="PROSITE" id="PS50294">
    <property type="entry name" value="WD_REPEATS_REGION"/>
    <property type="match status" value="1"/>
</dbReference>
<evidence type="ECO:0000256" key="3">
    <source>
        <dbReference type="ARBA" id="ARBA00022737"/>
    </source>
</evidence>
<evidence type="ECO:0000256" key="5">
    <source>
        <dbReference type="SAM" id="MobiDB-lite"/>
    </source>
</evidence>
<keyword evidence="7" id="KW-1185">Reference proteome</keyword>
<feature type="repeat" description="WD" evidence="4">
    <location>
        <begin position="345"/>
        <end position="378"/>
    </location>
</feature>
<feature type="compositionally biased region" description="Polar residues" evidence="5">
    <location>
        <begin position="1103"/>
        <end position="1115"/>
    </location>
</feature>
<reference evidence="6 7" key="1">
    <citation type="submission" date="2018-04" db="EMBL/GenBank/DDBJ databases">
        <title>The genome of golden apple snail Pomacea canaliculata provides insight into stress tolerance and invasive adaptation.</title>
        <authorList>
            <person name="Liu C."/>
            <person name="Liu B."/>
            <person name="Ren Y."/>
            <person name="Zhang Y."/>
            <person name="Wang H."/>
            <person name="Li S."/>
            <person name="Jiang F."/>
            <person name="Yin L."/>
            <person name="Zhang G."/>
            <person name="Qian W."/>
            <person name="Fan W."/>
        </authorList>
    </citation>
    <scope>NUCLEOTIDE SEQUENCE [LARGE SCALE GENOMIC DNA]</scope>
    <source>
        <strain evidence="6">SZHN2017</strain>
        <tissue evidence="6">Muscle</tissue>
    </source>
</reference>
<dbReference type="PROSITE" id="PS50082">
    <property type="entry name" value="WD_REPEATS_2"/>
    <property type="match status" value="4"/>
</dbReference>
<accession>A0A2T7PYC3</accession>
<name>A0A2T7PYC3_POMCA</name>
<feature type="repeat" description="WD" evidence="4">
    <location>
        <begin position="877"/>
        <end position="908"/>
    </location>
</feature>
<feature type="compositionally biased region" description="Basic residues" evidence="5">
    <location>
        <begin position="1179"/>
        <end position="1191"/>
    </location>
</feature>
<dbReference type="InterPro" id="IPR051242">
    <property type="entry name" value="WD-EF-hand_domain"/>
</dbReference>
<proteinExistence type="predicted"/>
<dbReference type="PANTHER" id="PTHR44324">
    <property type="entry name" value="WD40 REPEAT DOMAIN 95"/>
    <property type="match status" value="1"/>
</dbReference>
<organism evidence="6 7">
    <name type="scientific">Pomacea canaliculata</name>
    <name type="common">Golden apple snail</name>
    <dbReference type="NCBI Taxonomy" id="400727"/>
    <lineage>
        <taxon>Eukaryota</taxon>
        <taxon>Metazoa</taxon>
        <taxon>Spiralia</taxon>
        <taxon>Lophotrochozoa</taxon>
        <taxon>Mollusca</taxon>
        <taxon>Gastropoda</taxon>
        <taxon>Caenogastropoda</taxon>
        <taxon>Architaenioglossa</taxon>
        <taxon>Ampullarioidea</taxon>
        <taxon>Ampullariidae</taxon>
        <taxon>Pomacea</taxon>
    </lineage>
</organism>
<feature type="repeat" description="WD" evidence="4">
    <location>
        <begin position="535"/>
        <end position="576"/>
    </location>
</feature>
<keyword evidence="3" id="KW-0677">Repeat</keyword>
<dbReference type="Pfam" id="PF00400">
    <property type="entry name" value="WD40"/>
    <property type="match status" value="3"/>
</dbReference>
<evidence type="ECO:0000313" key="6">
    <source>
        <dbReference type="EMBL" id="PVD38400.1"/>
    </source>
</evidence>
<evidence type="ECO:0000256" key="4">
    <source>
        <dbReference type="PROSITE-ProRule" id="PRU00221"/>
    </source>
</evidence>
<feature type="region of interest" description="Disordered" evidence="5">
    <location>
        <begin position="1159"/>
        <end position="1197"/>
    </location>
</feature>
<dbReference type="SUPFAM" id="SSF50978">
    <property type="entry name" value="WD40 repeat-like"/>
    <property type="match status" value="2"/>
</dbReference>